<gene>
    <name evidence="1" type="ORF">LITE_LOCUS29074</name>
</gene>
<evidence type="ECO:0000313" key="2">
    <source>
        <dbReference type="Proteomes" id="UP001154282"/>
    </source>
</evidence>
<accession>A0AAV0MJJ6</accession>
<dbReference type="PANTHER" id="PTHR46087:SF11">
    <property type="entry name" value="PROTEIN SEMI-ROLLED LEAF 2"/>
    <property type="match status" value="1"/>
</dbReference>
<dbReference type="Proteomes" id="UP001154282">
    <property type="component" value="Unassembled WGS sequence"/>
</dbReference>
<dbReference type="PANTHER" id="PTHR46087">
    <property type="entry name" value="PUTATIVE, EXPRESSED-RELATED"/>
    <property type="match status" value="1"/>
</dbReference>
<organism evidence="1 2">
    <name type="scientific">Linum tenue</name>
    <dbReference type="NCBI Taxonomy" id="586396"/>
    <lineage>
        <taxon>Eukaryota</taxon>
        <taxon>Viridiplantae</taxon>
        <taxon>Streptophyta</taxon>
        <taxon>Embryophyta</taxon>
        <taxon>Tracheophyta</taxon>
        <taxon>Spermatophyta</taxon>
        <taxon>Magnoliopsida</taxon>
        <taxon>eudicotyledons</taxon>
        <taxon>Gunneridae</taxon>
        <taxon>Pentapetalae</taxon>
        <taxon>rosids</taxon>
        <taxon>fabids</taxon>
        <taxon>Malpighiales</taxon>
        <taxon>Linaceae</taxon>
        <taxon>Linum</taxon>
    </lineage>
</organism>
<protein>
    <submittedName>
        <fullName evidence="1">Uncharacterized protein</fullName>
    </submittedName>
</protein>
<keyword evidence="2" id="KW-1185">Reference proteome</keyword>
<sequence length="1032" mass="114544">MGFISRKIVPSCGTMCVCCPALRSRSRQPVKRYKKLLADIFPKSPDAPPNERKIAKLCEYAAKNPIRIPKVAFRFTLKDVYCRTLPMSHLCPSCFNRLPSISKKDVAKNCGVVMQSLSMLSWRLTISCFAFVRSRSLMLVSISSRAYFAVSLLNVVNELLDRPNQYALLILGCQTLTNFIYSQVDGTYAHNIEKYAPRICKLAHKHREEGSLDSLRASGLQCLSAMVWFMSEFSYIFPALDEIVHCTLDNYELDSCIEHDAERGEAHHNWVNEVVRSERSAVVGNDSSSTAVIRARPEKKDPSLLTREEIEQPRVWAQICVQRMVDLAKESSTMRCVLDPMFVYFDSAHHWAPHQGLALVVLSAMSYFLESEGHQQSVLSAVIRHLDHKNVAHDPQLKSNVVQVAAGLTRQIRSVKVLAEVGFVGDLCRHLRKSLQASAEPIGDQELDLNASLQNSIEDCLLEIAKGIADAQPLLDHMAMSLEKLPSCGIVARATIRSLMILAHVVSLSSVSQQAFPESLLVQLLKAMLHANVEVRVEAHQIFTVLLIPNSNCFGRESSARPSYICEPRRWRSGTASTFASISALLEKLRKEKDGPEVNGMHDDCKERDTSEEEWKYGRGRKNSPNIYKISSIIERTTGTPGSAEAAEPCVLTLNEDQISQLLSAFWMQASLPDNTPPNLEAIAHSFTLTLISSQLKNTNGNVVVRFFQLALSLRQLSLDSNNGILHPACRRSVFVLAMGMLMFAAKTYKVPELNDLLKRLIPDDVDPYMGISNDFQIYVKPQADLKEFGSFEDSSLAISVLDELQSRISESKIAMMNILVLNLSITTEMEPDEVARQLSEPFAPDDMLMFGPRSVLDHHRVASHSKESLSFDEEIQSNLIEDDATSEASVSDLSRFIPKIPSSPSVSHIISIGKLLESALEVAGQVAGTSVSTSPLSYDLMARQCETLGTVTRKKLSTWLAHENQQATKPAADKYLLPSIAASGAAVPWQMSCKSEVDGGELKQKTLTEQYLPIKLPPASPFDNFLKAAGC</sequence>
<evidence type="ECO:0000313" key="1">
    <source>
        <dbReference type="EMBL" id="CAI0446601.1"/>
    </source>
</evidence>
<dbReference type="InterPro" id="IPR055296">
    <property type="entry name" value="SRL2-like"/>
</dbReference>
<dbReference type="AlphaFoldDB" id="A0AAV0MJJ6"/>
<proteinExistence type="predicted"/>
<reference evidence="1" key="1">
    <citation type="submission" date="2022-08" db="EMBL/GenBank/DDBJ databases">
        <authorList>
            <person name="Gutierrez-Valencia J."/>
        </authorList>
    </citation>
    <scope>NUCLEOTIDE SEQUENCE</scope>
</reference>
<name>A0AAV0MJJ6_9ROSI</name>
<dbReference type="InterPro" id="IPR016024">
    <property type="entry name" value="ARM-type_fold"/>
</dbReference>
<dbReference type="EMBL" id="CAMGYJ010000007">
    <property type="protein sequence ID" value="CAI0446601.1"/>
    <property type="molecule type" value="Genomic_DNA"/>
</dbReference>
<dbReference type="SUPFAM" id="SSF48371">
    <property type="entry name" value="ARM repeat"/>
    <property type="match status" value="1"/>
</dbReference>
<comment type="caution">
    <text evidence="1">The sequence shown here is derived from an EMBL/GenBank/DDBJ whole genome shotgun (WGS) entry which is preliminary data.</text>
</comment>